<proteinExistence type="predicted"/>
<name>A0AAD7TVC6_9APHY</name>
<reference evidence="1" key="1">
    <citation type="submission" date="2022-11" db="EMBL/GenBank/DDBJ databases">
        <title>Genome Sequence of Cubamyces cubensis.</title>
        <authorList>
            <person name="Buettner E."/>
        </authorList>
    </citation>
    <scope>NUCLEOTIDE SEQUENCE</scope>
    <source>
        <strain evidence="1">MPL-01</strain>
    </source>
</reference>
<dbReference type="AlphaFoldDB" id="A0AAD7TVC6"/>
<dbReference type="EMBL" id="JAPEVG010000112">
    <property type="protein sequence ID" value="KAJ8482522.1"/>
    <property type="molecule type" value="Genomic_DNA"/>
</dbReference>
<sequence length="371" mass="41161">MPGLLIQTPVTEQSTCAHQECGGDILKPSARTILERCDVQELRELERLRRLGWNEAALQSYYDERRRNADEHGRLAFETQRYYYNAVAQSMHELIAIAGVIPKSGIYDFLVINCLQGGHGSAILQSAPRAFGVGIDPPSEHAEGTFLLDKLDKKLSRRYMRIECDLGTDEHPLFPHIHNFDLVILGGNRLRVHLHPDEKETMLSIPDVLGSARLIGDFIAALAFVQAGGTIVARLSHLEEFPSTHLLYLLDAISDTIVVHKPAFRGSGATRPWFHVVAKGVAATDEHALLKERYLAGLRGLWADLRGEGTNASTARGLRFDDLDFVVSTTDILDPKGYLPRLVELGRGVWKTQAQAISDFLAKKGVRLGDV</sequence>
<protein>
    <recommendedName>
        <fullName evidence="3">Ribosomal RNA methyltransferase FtsJ domain-containing protein</fullName>
    </recommendedName>
</protein>
<comment type="caution">
    <text evidence="1">The sequence shown here is derived from an EMBL/GenBank/DDBJ whole genome shotgun (WGS) entry which is preliminary data.</text>
</comment>
<evidence type="ECO:0008006" key="3">
    <source>
        <dbReference type="Google" id="ProtNLM"/>
    </source>
</evidence>
<dbReference type="Proteomes" id="UP001215151">
    <property type="component" value="Unassembled WGS sequence"/>
</dbReference>
<organism evidence="1 2">
    <name type="scientific">Trametes cubensis</name>
    <dbReference type="NCBI Taxonomy" id="1111947"/>
    <lineage>
        <taxon>Eukaryota</taxon>
        <taxon>Fungi</taxon>
        <taxon>Dikarya</taxon>
        <taxon>Basidiomycota</taxon>
        <taxon>Agaricomycotina</taxon>
        <taxon>Agaricomycetes</taxon>
        <taxon>Polyporales</taxon>
        <taxon>Polyporaceae</taxon>
        <taxon>Trametes</taxon>
    </lineage>
</organism>
<evidence type="ECO:0000313" key="2">
    <source>
        <dbReference type="Proteomes" id="UP001215151"/>
    </source>
</evidence>
<evidence type="ECO:0000313" key="1">
    <source>
        <dbReference type="EMBL" id="KAJ8482522.1"/>
    </source>
</evidence>
<accession>A0AAD7TVC6</accession>
<keyword evidence="2" id="KW-1185">Reference proteome</keyword>
<gene>
    <name evidence="1" type="ORF">ONZ51_g5307</name>
</gene>